<dbReference type="OrthoDB" id="9781030at2"/>
<evidence type="ECO:0000256" key="6">
    <source>
        <dbReference type="SAM" id="Phobius"/>
    </source>
</evidence>
<proteinExistence type="predicted"/>
<dbReference type="PANTHER" id="PTHR30213:SF0">
    <property type="entry name" value="UPF0761 MEMBRANE PROTEIN YIHY"/>
    <property type="match status" value="1"/>
</dbReference>
<evidence type="ECO:0000256" key="2">
    <source>
        <dbReference type="ARBA" id="ARBA00022475"/>
    </source>
</evidence>
<dbReference type="InterPro" id="IPR017039">
    <property type="entry name" value="Virul_fac_BrkB"/>
</dbReference>
<sequence length="298" mass="31600">MWRVWRNSGRHNVGLMAGGVAFYAFLSFVPLLGALVMTYGLIADPGVVARHMQMIIDLVPADAAKLIYDQLISLTTTAASKKGLGLLIALAVSIYGASRASGGMMSALNVIYEQEDRRSFIRATLISSALIIGAIMIGIVGVLSASMLGFVGDLVSGIGPLAALVVRATTWLIAALLASFTIGAMYRFAPDRSDARWQWLSVGALLAMFLWFLATIGFGFYAANFAGYDATYGSLSAIVVLMMWLYISAYAILIGALVNAEAERQTAIDTTTGAVRPLGRRGATVADVSEALQDGSHT</sequence>
<feature type="transmembrane region" description="Helical" evidence="6">
    <location>
        <begin position="200"/>
        <end position="223"/>
    </location>
</feature>
<comment type="subcellular location">
    <subcellularLocation>
        <location evidence="1">Cell membrane</location>
        <topology evidence="1">Multi-pass membrane protein</topology>
    </subcellularLocation>
</comment>
<dbReference type="PANTHER" id="PTHR30213">
    <property type="entry name" value="INNER MEMBRANE PROTEIN YHJD"/>
    <property type="match status" value="1"/>
</dbReference>
<keyword evidence="3 6" id="KW-0812">Transmembrane</keyword>
<feature type="transmembrane region" description="Helical" evidence="6">
    <location>
        <begin position="20"/>
        <end position="42"/>
    </location>
</feature>
<feature type="transmembrane region" description="Helical" evidence="6">
    <location>
        <begin position="124"/>
        <end position="148"/>
    </location>
</feature>
<feature type="transmembrane region" description="Helical" evidence="6">
    <location>
        <begin position="84"/>
        <end position="112"/>
    </location>
</feature>
<dbReference type="PIRSF" id="PIRSF035875">
    <property type="entry name" value="RNase_BN"/>
    <property type="match status" value="1"/>
</dbReference>
<keyword evidence="8" id="KW-1185">Reference proteome</keyword>
<evidence type="ECO:0000256" key="1">
    <source>
        <dbReference type="ARBA" id="ARBA00004651"/>
    </source>
</evidence>
<comment type="caution">
    <text evidence="7">The sequence shown here is derived from an EMBL/GenBank/DDBJ whole genome shotgun (WGS) entry which is preliminary data.</text>
</comment>
<protein>
    <submittedName>
        <fullName evidence="7">YihY/virulence factor BrkB family protein</fullName>
    </submittedName>
</protein>
<gene>
    <name evidence="7" type="ORF">EOD43_18260</name>
</gene>
<name>A0A437LYU1_9SPHN</name>
<evidence type="ECO:0000313" key="7">
    <source>
        <dbReference type="EMBL" id="RVT90535.1"/>
    </source>
</evidence>
<organism evidence="7 8">
    <name type="scientific">Sphingomonas crocodyli</name>
    <dbReference type="NCBI Taxonomy" id="1979270"/>
    <lineage>
        <taxon>Bacteria</taxon>
        <taxon>Pseudomonadati</taxon>
        <taxon>Pseudomonadota</taxon>
        <taxon>Alphaproteobacteria</taxon>
        <taxon>Sphingomonadales</taxon>
        <taxon>Sphingomonadaceae</taxon>
        <taxon>Sphingomonas</taxon>
    </lineage>
</organism>
<evidence type="ECO:0000313" key="8">
    <source>
        <dbReference type="Proteomes" id="UP000282971"/>
    </source>
</evidence>
<evidence type="ECO:0000256" key="4">
    <source>
        <dbReference type="ARBA" id="ARBA00022989"/>
    </source>
</evidence>
<reference evidence="7 8" key="1">
    <citation type="submission" date="2019-01" db="EMBL/GenBank/DDBJ databases">
        <authorList>
            <person name="Chen W.-M."/>
        </authorList>
    </citation>
    <scope>NUCLEOTIDE SEQUENCE [LARGE SCALE GENOMIC DNA]</scope>
    <source>
        <strain evidence="7 8">CCP-7</strain>
    </source>
</reference>
<dbReference type="AlphaFoldDB" id="A0A437LYU1"/>
<keyword evidence="4 6" id="KW-1133">Transmembrane helix</keyword>
<dbReference type="NCBIfam" id="TIGR00765">
    <property type="entry name" value="yihY_not_rbn"/>
    <property type="match status" value="1"/>
</dbReference>
<keyword evidence="2" id="KW-1003">Cell membrane</keyword>
<dbReference type="GO" id="GO:0005886">
    <property type="term" value="C:plasma membrane"/>
    <property type="evidence" value="ECO:0007669"/>
    <property type="project" value="UniProtKB-SubCell"/>
</dbReference>
<accession>A0A437LYU1</accession>
<dbReference type="EMBL" id="SACN01000003">
    <property type="protein sequence ID" value="RVT90535.1"/>
    <property type="molecule type" value="Genomic_DNA"/>
</dbReference>
<feature type="transmembrane region" description="Helical" evidence="6">
    <location>
        <begin position="235"/>
        <end position="258"/>
    </location>
</feature>
<keyword evidence="5 6" id="KW-0472">Membrane</keyword>
<dbReference type="Pfam" id="PF03631">
    <property type="entry name" value="Virul_fac_BrkB"/>
    <property type="match status" value="1"/>
</dbReference>
<evidence type="ECO:0000256" key="3">
    <source>
        <dbReference type="ARBA" id="ARBA00022692"/>
    </source>
</evidence>
<evidence type="ECO:0000256" key="5">
    <source>
        <dbReference type="ARBA" id="ARBA00023136"/>
    </source>
</evidence>
<feature type="transmembrane region" description="Helical" evidence="6">
    <location>
        <begin position="168"/>
        <end position="188"/>
    </location>
</feature>
<dbReference type="Proteomes" id="UP000282971">
    <property type="component" value="Unassembled WGS sequence"/>
</dbReference>